<name>A0A1G2SZJ4_9BACT</name>
<evidence type="ECO:0000313" key="9">
    <source>
        <dbReference type="Proteomes" id="UP000178107"/>
    </source>
</evidence>
<comment type="catalytic activity">
    <reaction evidence="1 5 6">
        <text>[protein]-peptidylproline (omega=180) = [protein]-peptidylproline (omega=0)</text>
        <dbReference type="Rhea" id="RHEA:16237"/>
        <dbReference type="Rhea" id="RHEA-COMP:10747"/>
        <dbReference type="Rhea" id="RHEA-COMP:10748"/>
        <dbReference type="ChEBI" id="CHEBI:83833"/>
        <dbReference type="ChEBI" id="CHEBI:83834"/>
        <dbReference type="EC" id="5.2.1.8"/>
    </reaction>
</comment>
<evidence type="ECO:0000313" key="8">
    <source>
        <dbReference type="EMBL" id="OHA90477.1"/>
    </source>
</evidence>
<reference evidence="8 9" key="1">
    <citation type="journal article" date="2016" name="Nat. Commun.">
        <title>Thousands of microbial genomes shed light on interconnected biogeochemical processes in an aquifer system.</title>
        <authorList>
            <person name="Anantharaman K."/>
            <person name="Brown C.T."/>
            <person name="Hug L.A."/>
            <person name="Sharon I."/>
            <person name="Castelle C.J."/>
            <person name="Probst A.J."/>
            <person name="Thomas B.C."/>
            <person name="Singh A."/>
            <person name="Wilkins M.J."/>
            <person name="Karaoz U."/>
            <person name="Brodie E.L."/>
            <person name="Williams K.H."/>
            <person name="Hubbard S.S."/>
            <person name="Banfield J.F."/>
        </authorList>
    </citation>
    <scope>NUCLEOTIDE SEQUENCE [LARGE SCALE GENOMIC DNA]</scope>
</reference>
<dbReference type="Gene3D" id="3.10.50.40">
    <property type="match status" value="1"/>
</dbReference>
<dbReference type="InterPro" id="IPR046357">
    <property type="entry name" value="PPIase_dom_sf"/>
</dbReference>
<dbReference type="GO" id="GO:0003755">
    <property type="term" value="F:peptidyl-prolyl cis-trans isomerase activity"/>
    <property type="evidence" value="ECO:0007669"/>
    <property type="project" value="UniProtKB-UniRule"/>
</dbReference>
<gene>
    <name evidence="8" type="ORF">A2838_02400</name>
</gene>
<dbReference type="PROSITE" id="PS50059">
    <property type="entry name" value="FKBP_PPIASE"/>
    <property type="match status" value="1"/>
</dbReference>
<evidence type="ECO:0000256" key="2">
    <source>
        <dbReference type="ARBA" id="ARBA00006577"/>
    </source>
</evidence>
<dbReference type="EMBL" id="MHVH01000005">
    <property type="protein sequence ID" value="OHA90477.1"/>
    <property type="molecule type" value="Genomic_DNA"/>
</dbReference>
<feature type="domain" description="PPIase FKBP-type" evidence="7">
    <location>
        <begin position="22"/>
        <end position="109"/>
    </location>
</feature>
<accession>A0A1G2SZJ4</accession>
<keyword evidence="4 5" id="KW-0413">Isomerase</keyword>
<evidence type="ECO:0000256" key="3">
    <source>
        <dbReference type="ARBA" id="ARBA00023110"/>
    </source>
</evidence>
<protein>
    <recommendedName>
        <fullName evidence="6">Peptidyl-prolyl cis-trans isomerase</fullName>
        <ecNumber evidence="6">5.2.1.8</ecNumber>
    </recommendedName>
</protein>
<dbReference type="EC" id="5.2.1.8" evidence="6"/>
<evidence type="ECO:0000256" key="4">
    <source>
        <dbReference type="ARBA" id="ARBA00023235"/>
    </source>
</evidence>
<evidence type="ECO:0000259" key="7">
    <source>
        <dbReference type="PROSITE" id="PS50059"/>
    </source>
</evidence>
<dbReference type="PANTHER" id="PTHR43811">
    <property type="entry name" value="FKBP-TYPE PEPTIDYL-PROLYL CIS-TRANS ISOMERASE FKPA"/>
    <property type="match status" value="1"/>
</dbReference>
<keyword evidence="3 5" id="KW-0697">Rotamase</keyword>
<evidence type="ECO:0000256" key="1">
    <source>
        <dbReference type="ARBA" id="ARBA00000971"/>
    </source>
</evidence>
<evidence type="ECO:0000256" key="5">
    <source>
        <dbReference type="PROSITE-ProRule" id="PRU00277"/>
    </source>
</evidence>
<comment type="caution">
    <text evidence="8">The sequence shown here is derived from an EMBL/GenBank/DDBJ whole genome shotgun (WGS) entry which is preliminary data.</text>
</comment>
<comment type="similarity">
    <text evidence="2 6">Belongs to the FKBP-type PPIase family.</text>
</comment>
<sequence>MPETGYKVEEVVAGQGELAEPGDKLTVHYVGTLPNGQVFDSSRDSNSPYTFTLGAGQVIRGWDEGIQGMRAGGKRTLVIASDYAYGNQAVGPIPANSTLVFEVELLKVEK</sequence>
<dbReference type="FunFam" id="3.10.50.40:FF:000006">
    <property type="entry name" value="Peptidyl-prolyl cis-trans isomerase"/>
    <property type="match status" value="1"/>
</dbReference>
<dbReference type="PANTHER" id="PTHR43811:SF19">
    <property type="entry name" value="39 KDA FK506-BINDING NUCLEAR PROTEIN"/>
    <property type="match status" value="1"/>
</dbReference>
<dbReference type="Proteomes" id="UP000178107">
    <property type="component" value="Unassembled WGS sequence"/>
</dbReference>
<proteinExistence type="inferred from homology"/>
<dbReference type="InterPro" id="IPR001179">
    <property type="entry name" value="PPIase_FKBP_dom"/>
</dbReference>
<dbReference type="Pfam" id="PF00254">
    <property type="entry name" value="FKBP_C"/>
    <property type="match status" value="1"/>
</dbReference>
<dbReference type="AlphaFoldDB" id="A0A1G2SZJ4"/>
<dbReference type="SUPFAM" id="SSF54534">
    <property type="entry name" value="FKBP-like"/>
    <property type="match status" value="1"/>
</dbReference>
<evidence type="ECO:0000256" key="6">
    <source>
        <dbReference type="RuleBase" id="RU003915"/>
    </source>
</evidence>
<organism evidence="8 9">
    <name type="scientific">Candidatus Zambryskibacteria bacterium RIFCSPHIGHO2_01_FULL_46_25</name>
    <dbReference type="NCBI Taxonomy" id="1802738"/>
    <lineage>
        <taxon>Bacteria</taxon>
        <taxon>Candidatus Zambryskiibacteriota</taxon>
    </lineage>
</organism>